<evidence type="ECO:0000313" key="3">
    <source>
        <dbReference type="Proteomes" id="UP000472580"/>
    </source>
</evidence>
<feature type="transmembrane region" description="Helical" evidence="1">
    <location>
        <begin position="119"/>
        <end position="140"/>
    </location>
</feature>
<feature type="transmembrane region" description="Helical" evidence="1">
    <location>
        <begin position="38"/>
        <end position="58"/>
    </location>
</feature>
<feature type="transmembrane region" description="Helical" evidence="1">
    <location>
        <begin position="152"/>
        <end position="171"/>
    </location>
</feature>
<comment type="caution">
    <text evidence="2">The sequence shown here is derived from an EMBL/GenBank/DDBJ whole genome shotgun (WGS) entry which is preliminary data.</text>
</comment>
<dbReference type="AlphaFoldDB" id="A0A6L6YIS0"/>
<keyword evidence="1" id="KW-0812">Transmembrane</keyword>
<gene>
    <name evidence="2" type="ORF">E5987_08620</name>
</gene>
<sequence length="185" mass="20576">MSLSLFLLLLWPLIKAILILLACVFTIAWLLKISSKDLTWGISAVVTVTLMLLPIWSYSMNRDTTEILKLTFSGWSVPGIPVFTQISWALTGGAIASSLFVSLMLYFLRDRTVKPLSVLFLWIGLGLNLLAQAALPVLIFGSYGYTMISDTFVPLLMQLVMTIACTIALCFDESMNRIYTKTPPK</sequence>
<evidence type="ECO:0000313" key="2">
    <source>
        <dbReference type="EMBL" id="MVX57264.1"/>
    </source>
</evidence>
<feature type="transmembrane region" description="Helical" evidence="1">
    <location>
        <begin position="6"/>
        <end position="31"/>
    </location>
</feature>
<keyword evidence="1" id="KW-0472">Membrane</keyword>
<keyword evidence="3" id="KW-1185">Reference proteome</keyword>
<organism evidence="2 3">
    <name type="scientific">Parasutterella muris</name>
    <dbReference type="NCBI Taxonomy" id="2565572"/>
    <lineage>
        <taxon>Bacteria</taxon>
        <taxon>Pseudomonadati</taxon>
        <taxon>Pseudomonadota</taxon>
        <taxon>Betaproteobacteria</taxon>
        <taxon>Burkholderiales</taxon>
        <taxon>Sutterellaceae</taxon>
        <taxon>Parasutterella</taxon>
    </lineage>
</organism>
<evidence type="ECO:0000256" key="1">
    <source>
        <dbReference type="SAM" id="Phobius"/>
    </source>
</evidence>
<accession>A0A6L6YIS0</accession>
<dbReference type="Proteomes" id="UP000472580">
    <property type="component" value="Unassembled WGS sequence"/>
</dbReference>
<reference evidence="2 3" key="1">
    <citation type="submission" date="2019-12" db="EMBL/GenBank/DDBJ databases">
        <title>Microbes associate with the intestines of laboratory mice.</title>
        <authorList>
            <person name="Navarre W."/>
            <person name="Wong E."/>
        </authorList>
    </citation>
    <scope>NUCLEOTIDE SEQUENCE [LARGE SCALE GENOMIC DNA]</scope>
    <source>
        <strain evidence="2 3">NM82_D38</strain>
    </source>
</reference>
<feature type="transmembrane region" description="Helical" evidence="1">
    <location>
        <begin position="86"/>
        <end position="107"/>
    </location>
</feature>
<dbReference type="RefSeq" id="WP_160335690.1">
    <property type="nucleotide sequence ID" value="NZ_CALPCR010000013.1"/>
</dbReference>
<dbReference type="EMBL" id="WSRP01000026">
    <property type="protein sequence ID" value="MVX57264.1"/>
    <property type="molecule type" value="Genomic_DNA"/>
</dbReference>
<proteinExistence type="predicted"/>
<protein>
    <submittedName>
        <fullName evidence="2">Uncharacterized protein</fullName>
    </submittedName>
</protein>
<keyword evidence="1" id="KW-1133">Transmembrane helix</keyword>
<name>A0A6L6YIS0_9BURK</name>